<evidence type="ECO:0000256" key="1">
    <source>
        <dbReference type="SAM" id="MobiDB-lite"/>
    </source>
</evidence>
<keyword evidence="3" id="KW-1185">Reference proteome</keyword>
<name>A0A1Y2HRI1_9FUNG</name>
<accession>A0A1Y2HRI1</accession>
<organism evidence="2 3">
    <name type="scientific">Catenaria anguillulae PL171</name>
    <dbReference type="NCBI Taxonomy" id="765915"/>
    <lineage>
        <taxon>Eukaryota</taxon>
        <taxon>Fungi</taxon>
        <taxon>Fungi incertae sedis</taxon>
        <taxon>Blastocladiomycota</taxon>
        <taxon>Blastocladiomycetes</taxon>
        <taxon>Blastocladiales</taxon>
        <taxon>Catenariaceae</taxon>
        <taxon>Catenaria</taxon>
    </lineage>
</organism>
<dbReference type="Proteomes" id="UP000193411">
    <property type="component" value="Unassembled WGS sequence"/>
</dbReference>
<dbReference type="EMBL" id="MCFL01000017">
    <property type="protein sequence ID" value="ORZ36411.1"/>
    <property type="molecule type" value="Genomic_DNA"/>
</dbReference>
<proteinExistence type="predicted"/>
<dbReference type="OrthoDB" id="165058at2759"/>
<comment type="caution">
    <text evidence="2">The sequence shown here is derived from an EMBL/GenBank/DDBJ whole genome shotgun (WGS) entry which is preliminary data.</text>
</comment>
<reference evidence="2 3" key="1">
    <citation type="submission" date="2016-07" db="EMBL/GenBank/DDBJ databases">
        <title>Pervasive Adenine N6-methylation of Active Genes in Fungi.</title>
        <authorList>
            <consortium name="DOE Joint Genome Institute"/>
            <person name="Mondo S.J."/>
            <person name="Dannebaum R.O."/>
            <person name="Kuo R.C."/>
            <person name="Labutti K."/>
            <person name="Haridas S."/>
            <person name="Kuo A."/>
            <person name="Salamov A."/>
            <person name="Ahrendt S.R."/>
            <person name="Lipzen A."/>
            <person name="Sullivan W."/>
            <person name="Andreopoulos W.B."/>
            <person name="Clum A."/>
            <person name="Lindquist E."/>
            <person name="Daum C."/>
            <person name="Ramamoorthy G.K."/>
            <person name="Gryganskyi A."/>
            <person name="Culley D."/>
            <person name="Magnuson J.K."/>
            <person name="James T.Y."/>
            <person name="O'Malley M.A."/>
            <person name="Stajich J.E."/>
            <person name="Spatafora J.W."/>
            <person name="Visel A."/>
            <person name="Grigoriev I.V."/>
        </authorList>
    </citation>
    <scope>NUCLEOTIDE SEQUENCE [LARGE SCALE GENOMIC DNA]</scope>
    <source>
        <strain evidence="2 3">PL171</strain>
    </source>
</reference>
<evidence type="ECO:0000313" key="2">
    <source>
        <dbReference type="EMBL" id="ORZ36411.1"/>
    </source>
</evidence>
<protein>
    <submittedName>
        <fullName evidence="2">Uncharacterized protein</fullName>
    </submittedName>
</protein>
<evidence type="ECO:0000313" key="3">
    <source>
        <dbReference type="Proteomes" id="UP000193411"/>
    </source>
</evidence>
<feature type="region of interest" description="Disordered" evidence="1">
    <location>
        <begin position="213"/>
        <end position="233"/>
    </location>
</feature>
<dbReference type="AlphaFoldDB" id="A0A1Y2HRI1"/>
<gene>
    <name evidence="2" type="ORF">BCR44DRAFT_38445</name>
</gene>
<sequence>MSNTGTPQENHKYSLYSRALRHPHAPLIVHTVALASFASAKYILGLPSPLSLGRPSTLRRADIVVCLVRTGLVLSISFIEAPTKFHAASAPRSGLIDVGRHVFTTLNHIESILAAFRTVYILDWTSIPGQLYALLPETIKTLFARADHALWRSQPQAYAHLPLTIPSSSSALSSTLFPAWLPPLIPNIGPDFIILPLQTYFVMPPMIEQAHHTVNGTRDPNAPGISQEEARRRRRRARKSMAAHLVFAGLEVVKVAWLCRHAWTLLVHLAV</sequence>